<evidence type="ECO:0000256" key="1">
    <source>
        <dbReference type="SAM" id="MobiDB-lite"/>
    </source>
</evidence>
<protein>
    <submittedName>
        <fullName evidence="2">Uncharacterized protein</fullName>
    </submittedName>
</protein>
<organism evidence="2 3">
    <name type="scientific">Heterotrigona itama</name>
    <dbReference type="NCBI Taxonomy" id="395501"/>
    <lineage>
        <taxon>Eukaryota</taxon>
        <taxon>Metazoa</taxon>
        <taxon>Ecdysozoa</taxon>
        <taxon>Arthropoda</taxon>
        <taxon>Hexapoda</taxon>
        <taxon>Insecta</taxon>
        <taxon>Pterygota</taxon>
        <taxon>Neoptera</taxon>
        <taxon>Endopterygota</taxon>
        <taxon>Hymenoptera</taxon>
        <taxon>Apocrita</taxon>
        <taxon>Aculeata</taxon>
        <taxon>Apoidea</taxon>
        <taxon>Anthophila</taxon>
        <taxon>Apidae</taxon>
        <taxon>Heterotrigona</taxon>
    </lineage>
</organism>
<evidence type="ECO:0000313" key="2">
    <source>
        <dbReference type="EMBL" id="CAD1470040.1"/>
    </source>
</evidence>
<reference evidence="2" key="1">
    <citation type="submission" date="2020-07" db="EMBL/GenBank/DDBJ databases">
        <authorList>
            <person name="Nazaruddin N."/>
        </authorList>
    </citation>
    <scope>NUCLEOTIDE SEQUENCE</scope>
</reference>
<dbReference type="Proteomes" id="UP000752696">
    <property type="component" value="Unassembled WGS sequence"/>
</dbReference>
<proteinExistence type="predicted"/>
<dbReference type="EMBL" id="CAJDYZ010003369">
    <property type="protein sequence ID" value="CAD1470040.1"/>
    <property type="molecule type" value="Genomic_DNA"/>
</dbReference>
<name>A0A6V7GXJ7_9HYME</name>
<gene>
    <name evidence="2" type="ORF">MHI_LOCUS175557</name>
</gene>
<keyword evidence="3" id="KW-1185">Reference proteome</keyword>
<dbReference type="AlphaFoldDB" id="A0A6V7GXJ7"/>
<accession>A0A6V7GXJ7</accession>
<sequence>MPGLHSGAGPPLLSGLIVPINREFTTFAANQVSAGNQQTERVGLMHGARKFQCSGGGSASDQESRETKAASSPPLL</sequence>
<feature type="region of interest" description="Disordered" evidence="1">
    <location>
        <begin position="50"/>
        <end position="76"/>
    </location>
</feature>
<comment type="caution">
    <text evidence="2">The sequence shown here is derived from an EMBL/GenBank/DDBJ whole genome shotgun (WGS) entry which is preliminary data.</text>
</comment>
<evidence type="ECO:0000313" key="3">
    <source>
        <dbReference type="Proteomes" id="UP000752696"/>
    </source>
</evidence>